<feature type="transmembrane region" description="Helical" evidence="1">
    <location>
        <begin position="79"/>
        <end position="98"/>
    </location>
</feature>
<protein>
    <submittedName>
        <fullName evidence="2">Uncharacterized protein</fullName>
    </submittedName>
</protein>
<dbReference type="OrthoDB" id="72881at2759"/>
<name>T0SA79_SAPDV</name>
<evidence type="ECO:0000313" key="2">
    <source>
        <dbReference type="EMBL" id="EQC39702.1"/>
    </source>
</evidence>
<dbReference type="OMA" id="MSDERIP"/>
<reference evidence="2 3" key="1">
    <citation type="submission" date="2012-04" db="EMBL/GenBank/DDBJ databases">
        <title>The Genome Sequence of Saprolegnia declina VS20.</title>
        <authorList>
            <consortium name="The Broad Institute Genome Sequencing Platform"/>
            <person name="Russ C."/>
            <person name="Nusbaum C."/>
            <person name="Tyler B."/>
            <person name="van West P."/>
            <person name="Dieguez-Uribeondo J."/>
            <person name="de Bruijn I."/>
            <person name="Tripathy S."/>
            <person name="Jiang R."/>
            <person name="Young S.K."/>
            <person name="Zeng Q."/>
            <person name="Gargeya S."/>
            <person name="Fitzgerald M."/>
            <person name="Haas B."/>
            <person name="Abouelleil A."/>
            <person name="Alvarado L."/>
            <person name="Arachchi H.M."/>
            <person name="Berlin A."/>
            <person name="Chapman S.B."/>
            <person name="Goldberg J."/>
            <person name="Griggs A."/>
            <person name="Gujja S."/>
            <person name="Hansen M."/>
            <person name="Howarth C."/>
            <person name="Imamovic A."/>
            <person name="Larimer J."/>
            <person name="McCowen C."/>
            <person name="Montmayeur A."/>
            <person name="Murphy C."/>
            <person name="Neiman D."/>
            <person name="Pearson M."/>
            <person name="Priest M."/>
            <person name="Roberts A."/>
            <person name="Saif S."/>
            <person name="Shea T."/>
            <person name="Sisk P."/>
            <person name="Sykes S."/>
            <person name="Wortman J."/>
            <person name="Nusbaum C."/>
            <person name="Birren B."/>
        </authorList>
    </citation>
    <scope>NUCLEOTIDE SEQUENCE [LARGE SCALE GENOMIC DNA]</scope>
    <source>
        <strain evidence="2 3">VS20</strain>
    </source>
</reference>
<gene>
    <name evidence="2" type="ORF">SDRG_03130</name>
</gene>
<feature type="transmembrane region" description="Helical" evidence="1">
    <location>
        <begin position="39"/>
        <end position="59"/>
    </location>
</feature>
<dbReference type="AlphaFoldDB" id="T0SA79"/>
<evidence type="ECO:0000313" key="3">
    <source>
        <dbReference type="Proteomes" id="UP000030762"/>
    </source>
</evidence>
<sequence>MTTLPYFPMCPPQTPEWTVREFPPIVGLDFLEAIERTRFVLSFLWCVVVVTPVAAAMSMTPSPSSVALPTLSAPWRSPIVWGAVFVLAVFLKFSIRYCSTWPNARRSGPYYWQQMYGTDARHMTLGHFIRLTEYHMEKFGSQTSLEGIQVHYWTRWSIWSVVVLTFLATIVWYNQIVLDAPTIYLLGVVAVTTVTVALQYLYVQLPLYAALYLCPELGLTAMSDERIPFAMPV</sequence>
<dbReference type="RefSeq" id="XP_008606974.1">
    <property type="nucleotide sequence ID" value="XM_008608752.1"/>
</dbReference>
<accession>T0SA79</accession>
<dbReference type="VEuPathDB" id="FungiDB:SDRG_03130"/>
<proteinExistence type="predicted"/>
<feature type="transmembrane region" description="Helical" evidence="1">
    <location>
        <begin position="156"/>
        <end position="176"/>
    </location>
</feature>
<feature type="non-terminal residue" evidence="2">
    <location>
        <position position="1"/>
    </location>
</feature>
<dbReference type="EMBL" id="JH767138">
    <property type="protein sequence ID" value="EQC39702.1"/>
    <property type="molecule type" value="Genomic_DNA"/>
</dbReference>
<dbReference type="GeneID" id="19943857"/>
<evidence type="ECO:0000256" key="1">
    <source>
        <dbReference type="SAM" id="Phobius"/>
    </source>
</evidence>
<dbReference type="Proteomes" id="UP000030762">
    <property type="component" value="Unassembled WGS sequence"/>
</dbReference>
<feature type="transmembrane region" description="Helical" evidence="1">
    <location>
        <begin position="182"/>
        <end position="203"/>
    </location>
</feature>
<keyword evidence="1" id="KW-1133">Transmembrane helix</keyword>
<keyword evidence="1" id="KW-0812">Transmembrane</keyword>
<organism evidence="2 3">
    <name type="scientific">Saprolegnia diclina (strain VS20)</name>
    <dbReference type="NCBI Taxonomy" id="1156394"/>
    <lineage>
        <taxon>Eukaryota</taxon>
        <taxon>Sar</taxon>
        <taxon>Stramenopiles</taxon>
        <taxon>Oomycota</taxon>
        <taxon>Saprolegniomycetes</taxon>
        <taxon>Saprolegniales</taxon>
        <taxon>Saprolegniaceae</taxon>
        <taxon>Saprolegnia</taxon>
    </lineage>
</organism>
<keyword evidence="1" id="KW-0472">Membrane</keyword>
<dbReference type="InParanoid" id="T0SA79"/>
<keyword evidence="3" id="KW-1185">Reference proteome</keyword>